<protein>
    <submittedName>
        <fullName evidence="3">Uncharacterized protein</fullName>
    </submittedName>
</protein>
<accession>A0A817Y1A3</accession>
<evidence type="ECO:0000313" key="2">
    <source>
        <dbReference type="EMBL" id="CAF3229946.1"/>
    </source>
</evidence>
<dbReference type="EMBL" id="CAJNYU010000552">
    <property type="protein sequence ID" value="CAF3373513.1"/>
    <property type="molecule type" value="Genomic_DNA"/>
</dbReference>
<comment type="caution">
    <text evidence="3">The sequence shown here is derived from an EMBL/GenBank/DDBJ whole genome shotgun (WGS) entry which is preliminary data.</text>
</comment>
<dbReference type="AlphaFoldDB" id="A0A817Y1A3"/>
<reference evidence="3" key="1">
    <citation type="submission" date="2021-02" db="EMBL/GenBank/DDBJ databases">
        <authorList>
            <person name="Nowell W R."/>
        </authorList>
    </citation>
    <scope>NUCLEOTIDE SEQUENCE</scope>
</reference>
<dbReference type="Proteomes" id="UP000663869">
    <property type="component" value="Unassembled WGS sequence"/>
</dbReference>
<evidence type="ECO:0000313" key="1">
    <source>
        <dbReference type="EMBL" id="CAF3201938.1"/>
    </source>
</evidence>
<dbReference type="Proteomes" id="UP000663825">
    <property type="component" value="Unassembled WGS sequence"/>
</dbReference>
<evidence type="ECO:0000313" key="3">
    <source>
        <dbReference type="EMBL" id="CAF3373513.1"/>
    </source>
</evidence>
<name>A0A817Y1A3_9BILA</name>
<proteinExistence type="predicted"/>
<dbReference type="Proteomes" id="UP000663833">
    <property type="component" value="Unassembled WGS sequence"/>
</dbReference>
<dbReference type="EMBL" id="CAJNXB010001920">
    <property type="protein sequence ID" value="CAF3201938.1"/>
    <property type="molecule type" value="Genomic_DNA"/>
</dbReference>
<organism evidence="3 4">
    <name type="scientific">Rotaria socialis</name>
    <dbReference type="NCBI Taxonomy" id="392032"/>
    <lineage>
        <taxon>Eukaryota</taxon>
        <taxon>Metazoa</taxon>
        <taxon>Spiralia</taxon>
        <taxon>Gnathifera</taxon>
        <taxon>Rotifera</taxon>
        <taxon>Eurotatoria</taxon>
        <taxon>Bdelloidea</taxon>
        <taxon>Philodinida</taxon>
        <taxon>Philodinidae</taxon>
        <taxon>Rotaria</taxon>
    </lineage>
</organism>
<evidence type="ECO:0000313" key="4">
    <source>
        <dbReference type="Proteomes" id="UP000663869"/>
    </source>
</evidence>
<gene>
    <name evidence="3" type="ORF">FME351_LOCUS6568</name>
    <name evidence="2" type="ORF">LUA448_LOCUS3683</name>
    <name evidence="1" type="ORF">TIS948_LOCUS12637</name>
</gene>
<sequence>MDCKCIIDMRTSTSYDTNVHEQICRLIITLFNKRKVLFGSITIKLTSMKSARSIDCRHQSTLVGVQSITIHIEDK</sequence>
<dbReference type="EMBL" id="CAJNYD010000214">
    <property type="protein sequence ID" value="CAF3229946.1"/>
    <property type="molecule type" value="Genomic_DNA"/>
</dbReference>